<name>X8ANU1_MYCXE</name>
<evidence type="ECO:0000256" key="5">
    <source>
        <dbReference type="ARBA" id="ARBA00023139"/>
    </source>
</evidence>
<dbReference type="AlphaFoldDB" id="X8ANU1"/>
<dbReference type="EMBL" id="JAOB01000052">
    <property type="protein sequence ID" value="EUA32723.1"/>
    <property type="molecule type" value="Genomic_DNA"/>
</dbReference>
<sequence length="70" mass="7916">MSTEQTAQRENQIRSKPSLEAARAQYEGAMRQMADSIIALVPGLTWNFEENSWNGCGSEYPIFAQNRFTS</sequence>
<keyword evidence="2" id="KW-1003">Cell membrane</keyword>
<evidence type="ECO:0000256" key="1">
    <source>
        <dbReference type="ARBA" id="ARBA00004193"/>
    </source>
</evidence>
<protein>
    <submittedName>
        <fullName evidence="7">Putative conserved lipoprotein LppV</fullName>
    </submittedName>
</protein>
<keyword evidence="5" id="KW-0564">Palmitate</keyword>
<proteinExistence type="predicted"/>
<dbReference type="GO" id="GO:0005886">
    <property type="term" value="C:plasma membrane"/>
    <property type="evidence" value="ECO:0007669"/>
    <property type="project" value="UniProtKB-SubCell"/>
</dbReference>
<gene>
    <name evidence="7" type="ORF">I553_2322</name>
</gene>
<keyword evidence="4" id="KW-0472">Membrane</keyword>
<accession>X8ANU1</accession>
<comment type="subcellular location">
    <subcellularLocation>
        <location evidence="1">Cell membrane</location>
        <topology evidence="1">Lipid-anchor</topology>
    </subcellularLocation>
</comment>
<dbReference type="Gene3D" id="3.30.2030.20">
    <property type="match status" value="1"/>
</dbReference>
<organism evidence="7">
    <name type="scientific">Mycobacterium xenopi 4042</name>
    <dbReference type="NCBI Taxonomy" id="1299334"/>
    <lineage>
        <taxon>Bacteria</taxon>
        <taxon>Bacillati</taxon>
        <taxon>Actinomycetota</taxon>
        <taxon>Actinomycetes</taxon>
        <taxon>Mycobacteriales</taxon>
        <taxon>Mycobacteriaceae</taxon>
        <taxon>Mycobacterium</taxon>
    </lineage>
</organism>
<evidence type="ECO:0000313" key="7">
    <source>
        <dbReference type="EMBL" id="EUA32723.1"/>
    </source>
</evidence>
<keyword evidence="3" id="KW-0732">Signal</keyword>
<evidence type="ECO:0000256" key="2">
    <source>
        <dbReference type="ARBA" id="ARBA00022475"/>
    </source>
</evidence>
<comment type="caution">
    <text evidence="7">The sequence shown here is derived from an EMBL/GenBank/DDBJ whole genome shotgun (WGS) entry which is preliminary data.</text>
</comment>
<evidence type="ECO:0000256" key="3">
    <source>
        <dbReference type="ARBA" id="ARBA00022729"/>
    </source>
</evidence>
<evidence type="ECO:0000256" key="6">
    <source>
        <dbReference type="ARBA" id="ARBA00023288"/>
    </source>
</evidence>
<dbReference type="Pfam" id="PF16708">
    <property type="entry name" value="LppA"/>
    <property type="match status" value="1"/>
</dbReference>
<keyword evidence="6 7" id="KW-0449">Lipoprotein</keyword>
<dbReference type="InterPro" id="IPR032018">
    <property type="entry name" value="LppA/LppB/LprP"/>
</dbReference>
<reference evidence="7" key="1">
    <citation type="submission" date="2014-01" db="EMBL/GenBank/DDBJ databases">
        <authorList>
            <person name="Brown-Elliot B."/>
            <person name="Wallace R."/>
            <person name="Lenaerts A."/>
            <person name="Ordway D."/>
            <person name="DeGroote M.A."/>
            <person name="Parker T."/>
            <person name="Sizemore C."/>
            <person name="Tallon L.J."/>
            <person name="Sadzewicz L.K."/>
            <person name="Sengamalay N."/>
            <person name="Fraser C.M."/>
            <person name="Hine E."/>
            <person name="Shefchek K.A."/>
            <person name="Das S.P."/>
            <person name="Tettelin H."/>
        </authorList>
    </citation>
    <scope>NUCLEOTIDE SEQUENCE [LARGE SCALE GENOMIC DNA]</scope>
    <source>
        <strain evidence="7">4042</strain>
    </source>
</reference>
<evidence type="ECO:0000256" key="4">
    <source>
        <dbReference type="ARBA" id="ARBA00023136"/>
    </source>
</evidence>
<dbReference type="PATRIC" id="fig|1299334.3.peg.5541"/>